<keyword evidence="3" id="KW-1185">Reference proteome</keyword>
<evidence type="ECO:0000313" key="3">
    <source>
        <dbReference type="Proteomes" id="UP000799424"/>
    </source>
</evidence>
<feature type="compositionally biased region" description="Basic and acidic residues" evidence="1">
    <location>
        <begin position="138"/>
        <end position="148"/>
    </location>
</feature>
<dbReference type="OrthoDB" id="3781481at2759"/>
<accession>A0A6A6ZKL2</accession>
<dbReference type="AlphaFoldDB" id="A0A6A6ZKL2"/>
<dbReference type="Proteomes" id="UP000799424">
    <property type="component" value="Unassembled WGS sequence"/>
</dbReference>
<name>A0A6A6ZKL2_9PLEO</name>
<gene>
    <name evidence="2" type="ORF">CC86DRAFT_112823</name>
</gene>
<reference evidence="2" key="1">
    <citation type="journal article" date="2020" name="Stud. Mycol.">
        <title>101 Dothideomycetes genomes: a test case for predicting lifestyles and emergence of pathogens.</title>
        <authorList>
            <person name="Haridas S."/>
            <person name="Albert R."/>
            <person name="Binder M."/>
            <person name="Bloem J."/>
            <person name="Labutti K."/>
            <person name="Salamov A."/>
            <person name="Andreopoulos B."/>
            <person name="Baker S."/>
            <person name="Barry K."/>
            <person name="Bills G."/>
            <person name="Bluhm B."/>
            <person name="Cannon C."/>
            <person name="Castanera R."/>
            <person name="Culley D."/>
            <person name="Daum C."/>
            <person name="Ezra D."/>
            <person name="Gonzalez J."/>
            <person name="Henrissat B."/>
            <person name="Kuo A."/>
            <person name="Liang C."/>
            <person name="Lipzen A."/>
            <person name="Lutzoni F."/>
            <person name="Magnuson J."/>
            <person name="Mondo S."/>
            <person name="Nolan M."/>
            <person name="Ohm R."/>
            <person name="Pangilinan J."/>
            <person name="Park H.-J."/>
            <person name="Ramirez L."/>
            <person name="Alfaro M."/>
            <person name="Sun H."/>
            <person name="Tritt A."/>
            <person name="Yoshinaga Y."/>
            <person name="Zwiers L.-H."/>
            <person name="Turgeon B."/>
            <person name="Goodwin S."/>
            <person name="Spatafora J."/>
            <person name="Crous P."/>
            <person name="Grigoriev I."/>
        </authorList>
    </citation>
    <scope>NUCLEOTIDE SEQUENCE</scope>
    <source>
        <strain evidence="2">CBS 113818</strain>
    </source>
</reference>
<feature type="region of interest" description="Disordered" evidence="1">
    <location>
        <begin position="41"/>
        <end position="148"/>
    </location>
</feature>
<proteinExistence type="predicted"/>
<protein>
    <submittedName>
        <fullName evidence="2">Uncharacterized protein</fullName>
    </submittedName>
</protein>
<evidence type="ECO:0000313" key="2">
    <source>
        <dbReference type="EMBL" id="KAF2820884.1"/>
    </source>
</evidence>
<sequence>MASPPRSPTIPDAVLRIHEQQYVTVPLFAALSKLQDQLKATGNTEAPFKRVPYTKAPELSWGRQSPQLTPTPSPSPLPKTSHRSLPSLPTPHNVSPFREDLAPASPTKPRAKPRRSRQKPSSQIPLQSAYPMLRRSRAREGRALERRF</sequence>
<dbReference type="EMBL" id="MU006239">
    <property type="protein sequence ID" value="KAF2820884.1"/>
    <property type="molecule type" value="Genomic_DNA"/>
</dbReference>
<organism evidence="2 3">
    <name type="scientific">Ophiobolus disseminans</name>
    <dbReference type="NCBI Taxonomy" id="1469910"/>
    <lineage>
        <taxon>Eukaryota</taxon>
        <taxon>Fungi</taxon>
        <taxon>Dikarya</taxon>
        <taxon>Ascomycota</taxon>
        <taxon>Pezizomycotina</taxon>
        <taxon>Dothideomycetes</taxon>
        <taxon>Pleosporomycetidae</taxon>
        <taxon>Pleosporales</taxon>
        <taxon>Pleosporineae</taxon>
        <taxon>Phaeosphaeriaceae</taxon>
        <taxon>Ophiobolus</taxon>
    </lineage>
</organism>
<feature type="compositionally biased region" description="Basic residues" evidence="1">
    <location>
        <begin position="109"/>
        <end position="118"/>
    </location>
</feature>
<evidence type="ECO:0000256" key="1">
    <source>
        <dbReference type="SAM" id="MobiDB-lite"/>
    </source>
</evidence>